<reference evidence="1" key="1">
    <citation type="submission" date="2015-07" db="EMBL/GenBank/DDBJ databases">
        <title>MeaNS - Measles Nucleotide Surveillance Program.</title>
        <authorList>
            <person name="Tran T."/>
            <person name="Druce J."/>
        </authorList>
    </citation>
    <scope>NUCLEOTIDE SEQUENCE</scope>
    <source>
        <strain evidence="1">UCB-OBI-ISO-001</strain>
        <tissue evidence="1">Gonad</tissue>
    </source>
</reference>
<dbReference type="AlphaFoldDB" id="A0A0L8FR70"/>
<gene>
    <name evidence="1" type="ORF">OCBIM_22010217mg</name>
</gene>
<name>A0A0L8FR70_OCTBM</name>
<protein>
    <submittedName>
        <fullName evidence="1">Uncharacterized protein</fullName>
    </submittedName>
</protein>
<evidence type="ECO:0000313" key="1">
    <source>
        <dbReference type="EMBL" id="KOF67211.1"/>
    </source>
</evidence>
<sequence length="86" mass="10036">MLDIPYGVTTYLSSLFIISLTVPSDFMFPQLSSTDILVCNISKIEFSFKKKKIKTLQKADCVFNPLWSTRDFYNIIFFFLIQKSTF</sequence>
<proteinExistence type="predicted"/>
<dbReference type="EMBL" id="KQ427311">
    <property type="protein sequence ID" value="KOF67211.1"/>
    <property type="molecule type" value="Genomic_DNA"/>
</dbReference>
<organism evidence="1">
    <name type="scientific">Octopus bimaculoides</name>
    <name type="common">California two-spotted octopus</name>
    <dbReference type="NCBI Taxonomy" id="37653"/>
    <lineage>
        <taxon>Eukaryota</taxon>
        <taxon>Metazoa</taxon>
        <taxon>Spiralia</taxon>
        <taxon>Lophotrochozoa</taxon>
        <taxon>Mollusca</taxon>
        <taxon>Cephalopoda</taxon>
        <taxon>Coleoidea</taxon>
        <taxon>Octopodiformes</taxon>
        <taxon>Octopoda</taxon>
        <taxon>Incirrata</taxon>
        <taxon>Octopodidae</taxon>
        <taxon>Octopus</taxon>
    </lineage>
</organism>
<accession>A0A0L8FR70</accession>